<dbReference type="OrthoDB" id="662444at2"/>
<dbReference type="InterPro" id="IPR011010">
    <property type="entry name" value="DNA_brk_join_enz"/>
</dbReference>
<dbReference type="SUPFAM" id="SSF56349">
    <property type="entry name" value="DNA breaking-rejoining enzymes"/>
    <property type="match status" value="1"/>
</dbReference>
<keyword evidence="2" id="KW-0229">DNA integration</keyword>
<dbReference type="CDD" id="cd00796">
    <property type="entry name" value="INT_Rci_Hp1_C"/>
    <property type="match status" value="1"/>
</dbReference>
<dbReference type="InterPro" id="IPR050808">
    <property type="entry name" value="Phage_Integrase"/>
</dbReference>
<dbReference type="InterPro" id="IPR013762">
    <property type="entry name" value="Integrase-like_cat_sf"/>
</dbReference>
<evidence type="ECO:0000313" key="8">
    <source>
        <dbReference type="Proteomes" id="UP000197446"/>
    </source>
</evidence>
<dbReference type="Proteomes" id="UP000197446">
    <property type="component" value="Unassembled WGS sequence"/>
</dbReference>
<evidence type="ECO:0000259" key="6">
    <source>
        <dbReference type="PROSITE" id="PS51898"/>
    </source>
</evidence>
<dbReference type="PANTHER" id="PTHR30629:SF2">
    <property type="entry name" value="PROPHAGE INTEGRASE INTS-RELATED"/>
    <property type="match status" value="1"/>
</dbReference>
<protein>
    <submittedName>
        <fullName evidence="7">Integrase</fullName>
    </submittedName>
</protein>
<proteinExistence type="inferred from homology"/>
<dbReference type="InterPro" id="IPR010998">
    <property type="entry name" value="Integrase_recombinase_N"/>
</dbReference>
<dbReference type="Pfam" id="PF13356">
    <property type="entry name" value="Arm-DNA-bind_3"/>
    <property type="match status" value="1"/>
</dbReference>
<keyword evidence="8" id="KW-1185">Reference proteome</keyword>
<dbReference type="RefSeq" id="WP_088486413.1">
    <property type="nucleotide sequence ID" value="NZ_NISI01000029.1"/>
</dbReference>
<reference evidence="7 8" key="1">
    <citation type="journal article" date="2007" name="Int. J. Syst. Evol. Microbiol.">
        <title>Description of Pelomonas aquatica sp. nov. and Pelomonas puraquae sp. nov., isolated from industrial and haemodialysis water.</title>
        <authorList>
            <person name="Gomila M."/>
            <person name="Bowien B."/>
            <person name="Falsen E."/>
            <person name="Moore E.R."/>
            <person name="Lalucat J."/>
        </authorList>
    </citation>
    <scope>NUCLEOTIDE SEQUENCE [LARGE SCALE GENOMIC DNA]</scope>
    <source>
        <strain evidence="7 8">CCUG 52769</strain>
    </source>
</reference>
<dbReference type="Pfam" id="PF22022">
    <property type="entry name" value="Phage_int_M"/>
    <property type="match status" value="1"/>
</dbReference>
<dbReference type="Pfam" id="PF00589">
    <property type="entry name" value="Phage_integrase"/>
    <property type="match status" value="1"/>
</dbReference>
<evidence type="ECO:0000256" key="5">
    <source>
        <dbReference type="SAM" id="MobiDB-lite"/>
    </source>
</evidence>
<evidence type="ECO:0000256" key="3">
    <source>
        <dbReference type="ARBA" id="ARBA00023125"/>
    </source>
</evidence>
<dbReference type="PANTHER" id="PTHR30629">
    <property type="entry name" value="PROPHAGE INTEGRASE"/>
    <property type="match status" value="1"/>
</dbReference>
<sequence length="402" mass="44055">MTTAPTRFSFSHRALQKLPPCPPTSTGSKIEYSDEDLAGLKLQVSKAGRKTFYFRYTHGGQKRAARIGEFPGIDVAEARQRAQQMRADLDRGVDPQAAADRLAEMPTFREFCQQVYMPDARERKASHKDDACRLRVHVYPALGHKKMSELTTRDVQQLIATVASKRKKATANRVHALVARICKVAMTLGVIDRSPCFGLPKFKEERRTERFLTPEEIVRFQAALAEDKNTVAASALRLLLLTGCRRNEVLRATWAQVDLDGGLLHLPKTKTGARYVVLNSAAKSLIESLPSRGLSPWLFPGAKAGKPIDNPTKALARALARMGAPSMRIHDLRHTFAATCINSGGANLYEVQKLLGHSSPQMTMRYAHLAAETARRASEAMAAVASGAAVPRAMSTAGSQAV</sequence>
<evidence type="ECO:0000256" key="2">
    <source>
        <dbReference type="ARBA" id="ARBA00022908"/>
    </source>
</evidence>
<dbReference type="InterPro" id="IPR002104">
    <property type="entry name" value="Integrase_catalytic"/>
</dbReference>
<dbReference type="Gene3D" id="3.30.160.390">
    <property type="entry name" value="Integrase, DNA-binding domain"/>
    <property type="match status" value="1"/>
</dbReference>
<name>A0A254N3B3_9BURK</name>
<evidence type="ECO:0000256" key="1">
    <source>
        <dbReference type="ARBA" id="ARBA00008857"/>
    </source>
</evidence>
<dbReference type="AlphaFoldDB" id="A0A254N3B3"/>
<keyword evidence="3" id="KW-0238">DNA-binding</keyword>
<keyword evidence="4" id="KW-0233">DNA recombination</keyword>
<dbReference type="InterPro" id="IPR053876">
    <property type="entry name" value="Phage_int_M"/>
</dbReference>
<dbReference type="GO" id="GO:0006310">
    <property type="term" value="P:DNA recombination"/>
    <property type="evidence" value="ECO:0007669"/>
    <property type="project" value="UniProtKB-KW"/>
</dbReference>
<feature type="region of interest" description="Disordered" evidence="5">
    <location>
        <begin position="1"/>
        <end position="30"/>
    </location>
</feature>
<dbReference type="InterPro" id="IPR025166">
    <property type="entry name" value="Integrase_DNA_bind_dom"/>
</dbReference>
<comment type="caution">
    <text evidence="7">The sequence shown here is derived from an EMBL/GenBank/DDBJ whole genome shotgun (WGS) entry which is preliminary data.</text>
</comment>
<dbReference type="Gene3D" id="1.10.150.130">
    <property type="match status" value="1"/>
</dbReference>
<accession>A0A254N3B3</accession>
<dbReference type="PROSITE" id="PS51898">
    <property type="entry name" value="TYR_RECOMBINASE"/>
    <property type="match status" value="1"/>
</dbReference>
<gene>
    <name evidence="7" type="ORF">CDO81_27230</name>
</gene>
<evidence type="ECO:0000313" key="7">
    <source>
        <dbReference type="EMBL" id="OWQ96479.1"/>
    </source>
</evidence>
<comment type="similarity">
    <text evidence="1">Belongs to the 'phage' integrase family.</text>
</comment>
<organism evidence="7 8">
    <name type="scientific">Roseateles puraquae</name>
    <dbReference type="NCBI Taxonomy" id="431059"/>
    <lineage>
        <taxon>Bacteria</taxon>
        <taxon>Pseudomonadati</taxon>
        <taxon>Pseudomonadota</taxon>
        <taxon>Betaproteobacteria</taxon>
        <taxon>Burkholderiales</taxon>
        <taxon>Sphaerotilaceae</taxon>
        <taxon>Roseateles</taxon>
    </lineage>
</organism>
<dbReference type="EMBL" id="NISI01000029">
    <property type="protein sequence ID" value="OWQ96479.1"/>
    <property type="molecule type" value="Genomic_DNA"/>
</dbReference>
<dbReference type="Gene3D" id="1.10.443.10">
    <property type="entry name" value="Intergrase catalytic core"/>
    <property type="match status" value="1"/>
</dbReference>
<evidence type="ECO:0000256" key="4">
    <source>
        <dbReference type="ARBA" id="ARBA00023172"/>
    </source>
</evidence>
<dbReference type="InterPro" id="IPR038488">
    <property type="entry name" value="Integrase_DNA-bd_sf"/>
</dbReference>
<dbReference type="GO" id="GO:0003677">
    <property type="term" value="F:DNA binding"/>
    <property type="evidence" value="ECO:0007669"/>
    <property type="project" value="UniProtKB-KW"/>
</dbReference>
<dbReference type="GO" id="GO:0015074">
    <property type="term" value="P:DNA integration"/>
    <property type="evidence" value="ECO:0007669"/>
    <property type="project" value="UniProtKB-KW"/>
</dbReference>
<feature type="domain" description="Tyr recombinase" evidence="6">
    <location>
        <begin position="207"/>
        <end position="379"/>
    </location>
</feature>